<reference evidence="1 2" key="1">
    <citation type="journal article" date="2011" name="Cell">
        <title>The monarch butterfly genome yields insights into long-distance migration.</title>
        <authorList>
            <person name="Zhan S."/>
            <person name="Merlin C."/>
            <person name="Boore J.L."/>
            <person name="Reppert S.M."/>
        </authorList>
    </citation>
    <scope>NUCLEOTIDE SEQUENCE [LARGE SCALE GENOMIC DNA]</scope>
    <source>
        <strain evidence="1">F-2</strain>
    </source>
</reference>
<gene>
    <name evidence="1" type="ORF">KGM_200201</name>
</gene>
<sequence>MKNELSAVYKVTNKYIKRDYAKYREDTIERHLQQTGSSQKAFKELKMNKTWVEELGKQDKTLNKRTDIINAASDFYRKLYSDVIQNNNAPNTNKIKDERYMKPVDEIEVIEAIKRLKFKKLWIGQDH</sequence>
<organism evidence="1 2">
    <name type="scientific">Danaus plexippus plexippus</name>
    <dbReference type="NCBI Taxonomy" id="278856"/>
    <lineage>
        <taxon>Eukaryota</taxon>
        <taxon>Metazoa</taxon>
        <taxon>Ecdysozoa</taxon>
        <taxon>Arthropoda</taxon>
        <taxon>Hexapoda</taxon>
        <taxon>Insecta</taxon>
        <taxon>Pterygota</taxon>
        <taxon>Neoptera</taxon>
        <taxon>Endopterygota</taxon>
        <taxon>Lepidoptera</taxon>
        <taxon>Glossata</taxon>
        <taxon>Ditrysia</taxon>
        <taxon>Papilionoidea</taxon>
        <taxon>Nymphalidae</taxon>
        <taxon>Danainae</taxon>
        <taxon>Danaini</taxon>
        <taxon>Danaina</taxon>
        <taxon>Danaus</taxon>
        <taxon>Danaus</taxon>
    </lineage>
</organism>
<keyword evidence="2" id="KW-1185">Reference proteome</keyword>
<dbReference type="AlphaFoldDB" id="A0A212EP86"/>
<proteinExistence type="predicted"/>
<dbReference type="Proteomes" id="UP000007151">
    <property type="component" value="Unassembled WGS sequence"/>
</dbReference>
<keyword evidence="1" id="KW-0540">Nuclease</keyword>
<protein>
    <submittedName>
        <fullName evidence="1">Endonuclease-reverse transcriptase</fullName>
    </submittedName>
</protein>
<dbReference type="EMBL" id="AGBW02013514">
    <property type="protein sequence ID" value="OWR43312.1"/>
    <property type="molecule type" value="Genomic_DNA"/>
</dbReference>
<dbReference type="GO" id="GO:0003964">
    <property type="term" value="F:RNA-directed DNA polymerase activity"/>
    <property type="evidence" value="ECO:0007669"/>
    <property type="project" value="UniProtKB-KW"/>
</dbReference>
<comment type="caution">
    <text evidence="1">The sequence shown here is derived from an EMBL/GenBank/DDBJ whole genome shotgun (WGS) entry which is preliminary data.</text>
</comment>
<evidence type="ECO:0000313" key="2">
    <source>
        <dbReference type="Proteomes" id="UP000007151"/>
    </source>
</evidence>
<dbReference type="GO" id="GO:0004519">
    <property type="term" value="F:endonuclease activity"/>
    <property type="evidence" value="ECO:0007669"/>
    <property type="project" value="UniProtKB-KW"/>
</dbReference>
<keyword evidence="1" id="KW-0255">Endonuclease</keyword>
<dbReference type="InParanoid" id="A0A212EP86"/>
<evidence type="ECO:0000313" key="1">
    <source>
        <dbReference type="EMBL" id="OWR43312.1"/>
    </source>
</evidence>
<name>A0A212EP86_DANPL</name>
<keyword evidence="1" id="KW-0378">Hydrolase</keyword>
<dbReference type="KEGG" id="dpl:KGM_200201"/>
<accession>A0A212EP86</accession>